<dbReference type="InterPro" id="IPR014001">
    <property type="entry name" value="Helicase_ATP-bd"/>
</dbReference>
<dbReference type="Pfam" id="PF01833">
    <property type="entry name" value="TIG"/>
    <property type="match status" value="1"/>
</dbReference>
<sequence>MLDNFIPELIRKQRPYYLPQGNPIKGINHQYWLVFQHRDADNPLHNVIKFLGMGNQNATHKLLRIDPKTAKVFEYIPIKEGDLPSVTLLRTCELSILEKFLHQERVTTEPALLAGSFLEIPGRQRRFNLPSDLDKYRQFFTNILQLTKIYRRSTAYFDSGVLKLYQEPLAAIVQTEGQIRLLMDWQGFTKITDIAELDKLYDPSDRYQFIQRTLEEFLQGLAEGDFTETEILAELVRLGFLQIRLIKMDSGKALYHKKTGIFTDQLDHHIQHEGSDNFTRAAHSRNAESMTFLYSWDELDAETILDSIQQFDGEWQDHELSFDLSQEFLQQVLKERQRRQEQQKPVIESITPDKFPSGETTTVEITGQNLDQVTDIGVTENELVKVNIHNQSPQQIIGEVEVNSDHPPIPLTQFQVKTPRGVYRTTPKKPPVVSQSLVIPDFEEIPGFKSAIEMILAGNHGTPDDFLYWLAKKRPQQFRVQGSDLLDELLNQGILFEHQKTGAQHCLRVMQDFGVAVCADAVGLGKTRLAAAVGRLYRQQHPDAKIAIIAAKKLLPNWERELRELGFESHDYELYNKNLMSRQGSNFLENLNRYGGPDLIIIDEAHEGIRNYNNRIHKTCLQIQDNDRKLGKQRHFLLLTATPWNNRREDIYNILSPFISRPQAFQDLNLPAEVTDWFTRRDTGVRNFTDNTEIFRQIYKELFLQRTRKMLRDSSSNLNVYAQRIAEWLPVQFENTTEEALDQIFTHFETSLYIPFADPIRYLTSNVEQRSLLGNQRRFFLQRAESSMYALSQTINNFRRRITQMQSRLQSISPDAAGLKEFLLTHYEFNLKSTGQTDRLNLDDDERETWDEEYEEEEEAQEEQPQKRQKLRRSIDINTTALENQPDRARQIYSKMLADCDNDLQQLQEIQTLLQAEFVIDHKKEQVRQKVRELVKLGHKVLLISTFSDTVIDYYLYMAQDQAIASQGIGMLTGSPKLYYPNHADQPQKISPGQAKLPQGREVTLTRQEIFKRFAPVASCQNPTEYPQPEAKITVLIGSETLSVGQNLQDADYLINIDLPWNPMILEQRIGRIDRPKKHQAAHIYIYYANSESQLLRQASRLANLHKKLVGELVDQDTQFIDVETKRHIPTISHVNSLRDSIYGDTLFDDEILPGYVDFLQSLVKARKLQQNHLQEQVYQKQATHLSFYTENEILHSEEISKLLKRLGEDYQPNPIVIGRRTGEVNEPTGLIVLTLAYFGPNGEPIAEKQQTLFWNDQTGEKDGYGLAIASAMKTPVISNTFSVHSVLSSAQSIYQELVKLKHQYIAELQQPENLTTLNNSSERINKIQRRLRNIPPRGNLTPTLIKNTLRKLSYHKSMTDVQKLLINYTEGSKARLDDYEFVTQLVEDTDNLSLLLMEGIKPTSLSISLSALLLRI</sequence>
<keyword evidence="5" id="KW-0547">Nucleotide-binding</keyword>
<dbReference type="GO" id="GO:0004386">
    <property type="term" value="F:helicase activity"/>
    <property type="evidence" value="ECO:0007669"/>
    <property type="project" value="UniProtKB-KW"/>
</dbReference>
<gene>
    <name evidence="5" type="ORF">PN457_01705</name>
</gene>
<dbReference type="SMART" id="SM00487">
    <property type="entry name" value="DEXDc"/>
    <property type="match status" value="1"/>
</dbReference>
<evidence type="ECO:0000313" key="6">
    <source>
        <dbReference type="Proteomes" id="UP001212499"/>
    </source>
</evidence>
<evidence type="ECO:0000256" key="1">
    <source>
        <dbReference type="ARBA" id="ARBA00022801"/>
    </source>
</evidence>
<comment type="caution">
    <text evidence="5">The sequence shown here is derived from an EMBL/GenBank/DDBJ whole genome shotgun (WGS) entry which is preliminary data.</text>
</comment>
<dbReference type="EMBL" id="JAQMUH010000021">
    <property type="protein sequence ID" value="MDB9538391.1"/>
    <property type="molecule type" value="Genomic_DNA"/>
</dbReference>
<keyword evidence="5" id="KW-0067">ATP-binding</keyword>
<feature type="compositionally biased region" description="Acidic residues" evidence="2">
    <location>
        <begin position="846"/>
        <end position="862"/>
    </location>
</feature>
<keyword evidence="6" id="KW-1185">Reference proteome</keyword>
<dbReference type="InterPro" id="IPR049730">
    <property type="entry name" value="SNF2/RAD54-like_C"/>
</dbReference>
<reference evidence="5 6" key="1">
    <citation type="submission" date="2023-01" db="EMBL/GenBank/DDBJ databases">
        <title>Genomes from the Australian National Cyanobacteria Reference Collection.</title>
        <authorList>
            <person name="Willis A."/>
            <person name="Lee E.M.F."/>
        </authorList>
    </citation>
    <scope>NUCLEOTIDE SEQUENCE [LARGE SCALE GENOMIC DNA]</scope>
    <source>
        <strain evidence="5 6">CS-1033</strain>
    </source>
</reference>
<dbReference type="PANTHER" id="PTHR45766:SF6">
    <property type="entry name" value="SWI_SNF-RELATED MATRIX-ASSOCIATED ACTIN-DEPENDENT REGULATOR OF CHROMATIN SUBFAMILY A-LIKE PROTEIN 1"/>
    <property type="match status" value="1"/>
</dbReference>
<dbReference type="SUPFAM" id="SSF52540">
    <property type="entry name" value="P-loop containing nucleoside triphosphate hydrolases"/>
    <property type="match status" value="2"/>
</dbReference>
<dbReference type="CDD" id="cd18793">
    <property type="entry name" value="SF2_C_SNF"/>
    <property type="match status" value="1"/>
</dbReference>
<evidence type="ECO:0000259" key="3">
    <source>
        <dbReference type="PROSITE" id="PS51192"/>
    </source>
</evidence>
<organism evidence="5 6">
    <name type="scientific">Anabaenopsis arnoldii</name>
    <dbReference type="NCBI Taxonomy" id="2152938"/>
    <lineage>
        <taxon>Bacteria</taxon>
        <taxon>Bacillati</taxon>
        <taxon>Cyanobacteriota</taxon>
        <taxon>Cyanophyceae</taxon>
        <taxon>Nostocales</taxon>
        <taxon>Nodulariaceae</taxon>
        <taxon>Anabaenopsis</taxon>
    </lineage>
</organism>
<dbReference type="InterPro" id="IPR006935">
    <property type="entry name" value="Helicase/UvrB_N"/>
</dbReference>
<dbReference type="Pfam" id="PF00271">
    <property type="entry name" value="Helicase_C"/>
    <property type="match status" value="1"/>
</dbReference>
<dbReference type="Gene3D" id="3.40.50.300">
    <property type="entry name" value="P-loop containing nucleotide triphosphate hydrolases"/>
    <property type="match status" value="1"/>
</dbReference>
<dbReference type="SMART" id="SM00490">
    <property type="entry name" value="HELICc"/>
    <property type="match status" value="1"/>
</dbReference>
<evidence type="ECO:0000313" key="5">
    <source>
        <dbReference type="EMBL" id="MDB9538391.1"/>
    </source>
</evidence>
<dbReference type="InterPro" id="IPR001650">
    <property type="entry name" value="Helicase_C-like"/>
</dbReference>
<feature type="domain" description="Helicase C-terminal" evidence="4">
    <location>
        <begin position="926"/>
        <end position="1121"/>
    </location>
</feature>
<dbReference type="InterPro" id="IPR027417">
    <property type="entry name" value="P-loop_NTPase"/>
</dbReference>
<dbReference type="PROSITE" id="PS51192">
    <property type="entry name" value="HELICASE_ATP_BIND_1"/>
    <property type="match status" value="1"/>
</dbReference>
<proteinExistence type="predicted"/>
<accession>A0ABT5AM96</accession>
<keyword evidence="5" id="KW-0347">Helicase</keyword>
<dbReference type="Gene3D" id="2.60.40.10">
    <property type="entry name" value="Immunoglobulins"/>
    <property type="match status" value="1"/>
</dbReference>
<dbReference type="Proteomes" id="UP001212499">
    <property type="component" value="Unassembled WGS sequence"/>
</dbReference>
<feature type="domain" description="Helicase ATP-binding" evidence="3">
    <location>
        <begin position="507"/>
        <end position="661"/>
    </location>
</feature>
<dbReference type="PROSITE" id="PS51194">
    <property type="entry name" value="HELICASE_CTER"/>
    <property type="match status" value="1"/>
</dbReference>
<dbReference type="Gene3D" id="3.30.870.10">
    <property type="entry name" value="Endonuclease Chain A"/>
    <property type="match status" value="1"/>
</dbReference>
<feature type="region of interest" description="Disordered" evidence="2">
    <location>
        <begin position="846"/>
        <end position="873"/>
    </location>
</feature>
<name>A0ABT5AM96_9CYAN</name>
<dbReference type="CDD" id="cd00102">
    <property type="entry name" value="IPT"/>
    <property type="match status" value="1"/>
</dbReference>
<protein>
    <submittedName>
        <fullName evidence="5">Helicase-related protein</fullName>
    </submittedName>
</protein>
<evidence type="ECO:0000259" key="4">
    <source>
        <dbReference type="PROSITE" id="PS51194"/>
    </source>
</evidence>
<keyword evidence="1" id="KW-0378">Hydrolase</keyword>
<dbReference type="PANTHER" id="PTHR45766">
    <property type="entry name" value="DNA ANNEALING HELICASE AND ENDONUCLEASE ZRANB3 FAMILY MEMBER"/>
    <property type="match status" value="1"/>
</dbReference>
<dbReference type="InterPro" id="IPR002909">
    <property type="entry name" value="IPT_dom"/>
</dbReference>
<dbReference type="Pfam" id="PF04851">
    <property type="entry name" value="ResIII"/>
    <property type="match status" value="1"/>
</dbReference>
<evidence type="ECO:0000256" key="2">
    <source>
        <dbReference type="SAM" id="MobiDB-lite"/>
    </source>
</evidence>
<dbReference type="InterPro" id="IPR038718">
    <property type="entry name" value="SNF2-like_sf"/>
</dbReference>
<dbReference type="InterPro" id="IPR013783">
    <property type="entry name" value="Ig-like_fold"/>
</dbReference>
<dbReference type="Gene3D" id="3.40.50.10810">
    <property type="entry name" value="Tandem AAA-ATPase domain"/>
    <property type="match status" value="1"/>
</dbReference>
<dbReference type="RefSeq" id="WP_271730901.1">
    <property type="nucleotide sequence ID" value="NZ_JANQDP010000019.1"/>
</dbReference>